<evidence type="ECO:0000313" key="2">
    <source>
        <dbReference type="EMBL" id="PKY65748.1"/>
    </source>
</evidence>
<dbReference type="Gene3D" id="3.40.50.880">
    <property type="match status" value="1"/>
</dbReference>
<name>A0A2I1I3P0_9ACTO</name>
<sequence>MKPILLVSTRPEDVEVEAEYRSFQRTTGLAESELEQVRLDMLGLPDIDVEAYSGIIVGGSPYGTTTSDVHKSATQKRAEAELFHLLQDVTTAHVPCFTTGYGTEVAAVLMGGQVTTKWAEPAQITEIYVVAEHADDPILEGVSRTFYTYVNHTEAVEELPEDAVLLAKSLTCPAEVMRFSDNFYATQFNPEIDSDAIRAALERYEDAGYPGTDDVESLMLAGRLGACDHQAGKLVRNFVRLFGA</sequence>
<dbReference type="AlphaFoldDB" id="A0A2I1I3P0"/>
<dbReference type="RefSeq" id="WP_101628609.1">
    <property type="nucleotide sequence ID" value="NZ_PKKJ01000015.1"/>
</dbReference>
<dbReference type="InterPro" id="IPR029062">
    <property type="entry name" value="Class_I_gatase-like"/>
</dbReference>
<dbReference type="GO" id="GO:0016740">
    <property type="term" value="F:transferase activity"/>
    <property type="evidence" value="ECO:0007669"/>
    <property type="project" value="UniProtKB-KW"/>
</dbReference>
<proteinExistence type="predicted"/>
<dbReference type="InterPro" id="IPR017926">
    <property type="entry name" value="GATASE"/>
</dbReference>
<dbReference type="PROSITE" id="PS51273">
    <property type="entry name" value="GATASE_TYPE_1"/>
    <property type="match status" value="1"/>
</dbReference>
<dbReference type="PANTHER" id="PTHR42695:SF5">
    <property type="entry name" value="GLUTAMINE AMIDOTRANSFERASE YLR126C-RELATED"/>
    <property type="match status" value="1"/>
</dbReference>
<dbReference type="GO" id="GO:0005829">
    <property type="term" value="C:cytosol"/>
    <property type="evidence" value="ECO:0007669"/>
    <property type="project" value="TreeGrafter"/>
</dbReference>
<comment type="caution">
    <text evidence="2">The sequence shown here is derived from an EMBL/GenBank/DDBJ whole genome shotgun (WGS) entry which is preliminary data.</text>
</comment>
<dbReference type="PANTHER" id="PTHR42695">
    <property type="entry name" value="GLUTAMINE AMIDOTRANSFERASE YLR126C-RELATED"/>
    <property type="match status" value="1"/>
</dbReference>
<dbReference type="InterPro" id="IPR044992">
    <property type="entry name" value="ChyE-like"/>
</dbReference>
<keyword evidence="2" id="KW-0808">Transferase</keyword>
<feature type="domain" description="Glutamine amidotransferase" evidence="1">
    <location>
        <begin position="49"/>
        <end position="195"/>
    </location>
</feature>
<protein>
    <submittedName>
        <fullName evidence="2">Glutamine amidotransferase</fullName>
    </submittedName>
</protein>
<reference evidence="2 3" key="1">
    <citation type="submission" date="2017-12" db="EMBL/GenBank/DDBJ databases">
        <title>Phylogenetic diversity of female urinary microbiome.</title>
        <authorList>
            <person name="Thomas-White K."/>
            <person name="Wolfe A.J."/>
        </authorList>
    </citation>
    <scope>NUCLEOTIDE SEQUENCE [LARGE SCALE GENOMIC DNA]</scope>
    <source>
        <strain evidence="2 3">UMB0250</strain>
    </source>
</reference>
<dbReference type="OrthoDB" id="5196541at2"/>
<keyword evidence="2" id="KW-0315">Glutamine amidotransferase</keyword>
<dbReference type="SUPFAM" id="SSF52317">
    <property type="entry name" value="Class I glutamine amidotransferase-like"/>
    <property type="match status" value="1"/>
</dbReference>
<evidence type="ECO:0000259" key="1">
    <source>
        <dbReference type="Pfam" id="PF00117"/>
    </source>
</evidence>
<dbReference type="Proteomes" id="UP000234545">
    <property type="component" value="Unassembled WGS sequence"/>
</dbReference>
<gene>
    <name evidence="2" type="ORF">CYJ25_07890</name>
</gene>
<evidence type="ECO:0000313" key="3">
    <source>
        <dbReference type="Proteomes" id="UP000234545"/>
    </source>
</evidence>
<dbReference type="EMBL" id="PKKJ01000015">
    <property type="protein sequence ID" value="PKY65748.1"/>
    <property type="molecule type" value="Genomic_DNA"/>
</dbReference>
<accession>A0A2I1I3P0</accession>
<organism evidence="2 3">
    <name type="scientific">Schaalia turicensis</name>
    <dbReference type="NCBI Taxonomy" id="131111"/>
    <lineage>
        <taxon>Bacteria</taxon>
        <taxon>Bacillati</taxon>
        <taxon>Actinomycetota</taxon>
        <taxon>Actinomycetes</taxon>
        <taxon>Actinomycetales</taxon>
        <taxon>Actinomycetaceae</taxon>
        <taxon>Schaalia</taxon>
    </lineage>
</organism>
<dbReference type="Pfam" id="PF00117">
    <property type="entry name" value="GATase"/>
    <property type="match status" value="1"/>
</dbReference>